<gene>
    <name evidence="4" type="ORF">A5792_14835</name>
</gene>
<evidence type="ECO:0000256" key="2">
    <source>
        <dbReference type="PROSITE-ProRule" id="PRU00335"/>
    </source>
</evidence>
<dbReference type="STRING" id="43304.GCA_001403655_02183"/>
<reference evidence="5" key="1">
    <citation type="submission" date="2016-06" db="EMBL/GenBank/DDBJ databases">
        <authorList>
            <person name="Sutton G."/>
            <person name="Brinkac L."/>
            <person name="Sanka R."/>
            <person name="Adams M."/>
            <person name="Lau E."/>
            <person name="Mehaffy C."/>
            <person name="Tameris M."/>
            <person name="Hatherill M."/>
            <person name="Hanekom W."/>
            <person name="Mahomed H."/>
            <person name="Mcshane H."/>
        </authorList>
    </citation>
    <scope>NUCLEOTIDE SEQUENCE [LARGE SCALE GENOMIC DNA]</scope>
    <source>
        <strain evidence="5">852002-51209_SCH5440388</strain>
    </source>
</reference>
<dbReference type="Pfam" id="PF00440">
    <property type="entry name" value="TetR_N"/>
    <property type="match status" value="1"/>
</dbReference>
<sequence length="219" mass="24323">MVRLSRTITRVPDRQRRRYAPRLPREERREQLLDAALTVLRDCPLHELTMEGVAEAGGVGKPVLYTAFRTRTELVAALLVREHQRGLSQVLTTLPENLSVTGPADAYTATVTGFLRCVLENPARWRLILTEPDTAPRDVHAAVRNARNQILAELKQMAKAGIAVDPRLSALDPELLGHTLLSFAEMLGRLAVHDPASYPRERLEQYAAAAMTMFAGAVK</sequence>
<dbReference type="SUPFAM" id="SSF48498">
    <property type="entry name" value="Tetracyclin repressor-like, C-terminal domain"/>
    <property type="match status" value="1"/>
</dbReference>
<dbReference type="AlphaFoldDB" id="A0A1A0RBT5"/>
<dbReference type="Proteomes" id="UP000093902">
    <property type="component" value="Unassembled WGS sequence"/>
</dbReference>
<dbReference type="RefSeq" id="WP_064931350.1">
    <property type="nucleotide sequence ID" value="NZ_LZSO01000013.1"/>
</dbReference>
<evidence type="ECO:0000313" key="4">
    <source>
        <dbReference type="EMBL" id="OBB31956.1"/>
    </source>
</evidence>
<organism evidence="4 5">
    <name type="scientific">Mycolicibacterium peregrinum</name>
    <name type="common">Mycobacterium peregrinum</name>
    <dbReference type="NCBI Taxonomy" id="43304"/>
    <lineage>
        <taxon>Bacteria</taxon>
        <taxon>Bacillati</taxon>
        <taxon>Actinomycetota</taxon>
        <taxon>Actinomycetes</taxon>
        <taxon>Mycobacteriales</taxon>
        <taxon>Mycobacteriaceae</taxon>
        <taxon>Mycolicibacterium</taxon>
    </lineage>
</organism>
<feature type="domain" description="HTH tetR-type" evidence="3">
    <location>
        <begin position="26"/>
        <end position="86"/>
    </location>
</feature>
<dbReference type="InterPro" id="IPR050109">
    <property type="entry name" value="HTH-type_TetR-like_transc_reg"/>
</dbReference>
<dbReference type="GO" id="GO:0003700">
    <property type="term" value="F:DNA-binding transcription factor activity"/>
    <property type="evidence" value="ECO:0007669"/>
    <property type="project" value="TreeGrafter"/>
</dbReference>
<dbReference type="Gene3D" id="1.10.357.10">
    <property type="entry name" value="Tetracycline Repressor, domain 2"/>
    <property type="match status" value="1"/>
</dbReference>
<name>A0A1A0RBT5_MYCPR</name>
<feature type="DNA-binding region" description="H-T-H motif" evidence="2">
    <location>
        <begin position="49"/>
        <end position="68"/>
    </location>
</feature>
<evidence type="ECO:0000313" key="5">
    <source>
        <dbReference type="Proteomes" id="UP000093902"/>
    </source>
</evidence>
<comment type="caution">
    <text evidence="4">The sequence shown here is derived from an EMBL/GenBank/DDBJ whole genome shotgun (WGS) entry which is preliminary data.</text>
</comment>
<keyword evidence="1 2" id="KW-0238">DNA-binding</keyword>
<evidence type="ECO:0000256" key="1">
    <source>
        <dbReference type="ARBA" id="ARBA00023125"/>
    </source>
</evidence>
<dbReference type="PROSITE" id="PS50977">
    <property type="entry name" value="HTH_TETR_2"/>
    <property type="match status" value="1"/>
</dbReference>
<protein>
    <submittedName>
        <fullName evidence="4">TetR family transcriptional regulator</fullName>
    </submittedName>
</protein>
<dbReference type="PANTHER" id="PTHR30055">
    <property type="entry name" value="HTH-TYPE TRANSCRIPTIONAL REGULATOR RUTR"/>
    <property type="match status" value="1"/>
</dbReference>
<evidence type="ECO:0000259" key="3">
    <source>
        <dbReference type="PROSITE" id="PS50977"/>
    </source>
</evidence>
<accession>A0A1A0RBT5</accession>
<dbReference type="InterPro" id="IPR001647">
    <property type="entry name" value="HTH_TetR"/>
</dbReference>
<dbReference type="EMBL" id="LZSO01000013">
    <property type="protein sequence ID" value="OBB31956.1"/>
    <property type="molecule type" value="Genomic_DNA"/>
</dbReference>
<proteinExistence type="predicted"/>
<dbReference type="InterPro" id="IPR009057">
    <property type="entry name" value="Homeodomain-like_sf"/>
</dbReference>
<dbReference type="PANTHER" id="PTHR30055:SF226">
    <property type="entry name" value="HTH-TYPE TRANSCRIPTIONAL REGULATOR PKSA"/>
    <property type="match status" value="1"/>
</dbReference>
<dbReference type="SUPFAM" id="SSF46689">
    <property type="entry name" value="Homeodomain-like"/>
    <property type="match status" value="1"/>
</dbReference>
<dbReference type="GO" id="GO:0000976">
    <property type="term" value="F:transcription cis-regulatory region binding"/>
    <property type="evidence" value="ECO:0007669"/>
    <property type="project" value="TreeGrafter"/>
</dbReference>
<dbReference type="InterPro" id="IPR036271">
    <property type="entry name" value="Tet_transcr_reg_TetR-rel_C_sf"/>
</dbReference>